<feature type="compositionally biased region" description="Basic residues" evidence="1">
    <location>
        <begin position="220"/>
        <end position="231"/>
    </location>
</feature>
<name>A0AAX6ME25_9PEZI</name>
<proteinExistence type="predicted"/>
<comment type="caution">
    <text evidence="2">The sequence shown here is derived from an EMBL/GenBank/DDBJ whole genome shotgun (WGS) entry which is preliminary data.</text>
</comment>
<reference evidence="2 3" key="1">
    <citation type="journal article" date="2024" name="Front Chem Biol">
        <title>Unveiling the potential of Daldinia eschscholtzii MFLUCC 19-0629 through bioactivity and bioinformatics studies for enhanced sustainable agriculture production.</title>
        <authorList>
            <person name="Brooks S."/>
            <person name="Weaver J.A."/>
            <person name="Klomchit A."/>
            <person name="Alharthi S.A."/>
            <person name="Onlamun T."/>
            <person name="Nurani R."/>
            <person name="Vong T.K."/>
            <person name="Alberti F."/>
            <person name="Greco C."/>
        </authorList>
    </citation>
    <scope>NUCLEOTIDE SEQUENCE [LARGE SCALE GENOMIC DNA]</scope>
    <source>
        <strain evidence="2">MFLUCC 19-0629</strain>
    </source>
</reference>
<accession>A0AAX6ME25</accession>
<evidence type="ECO:0000313" key="3">
    <source>
        <dbReference type="Proteomes" id="UP001369815"/>
    </source>
</evidence>
<dbReference type="Proteomes" id="UP001369815">
    <property type="component" value="Unassembled WGS sequence"/>
</dbReference>
<dbReference type="EMBL" id="JBANMG010000007">
    <property type="protein sequence ID" value="KAK6950647.1"/>
    <property type="molecule type" value="Genomic_DNA"/>
</dbReference>
<feature type="compositionally biased region" description="Basic residues" evidence="1">
    <location>
        <begin position="240"/>
        <end position="251"/>
    </location>
</feature>
<evidence type="ECO:0000256" key="1">
    <source>
        <dbReference type="SAM" id="MobiDB-lite"/>
    </source>
</evidence>
<gene>
    <name evidence="2" type="ORF">Daesc_007171</name>
</gene>
<sequence length="316" mass="36133">MEPGMPLPPWEQFANWYDIKLEDILPHDGFVFPEGYKIFKAKEDWVRVKWAIEAPVPTLEEEKVDAVLAAIMEDANIIVSNFRRIHSASIRPGCLSTNAILESARKKHDWTEIVPDGRFPRLLKKLIHARTLYNQITHILGRSEAEKGKEQGKLATAIDVWTKTRPVDDPKPFYARMPEDLKQYMIKRMVEGKGAKCGSDDGHTDEEVKSSSKHNDCGTNKKRMDKKHTDKKTRTALEKKPRKASKKTSKKKLSDEDAPWVHTNYSSSPARLPGTPASAEQEDDENAPWIPWSQTMQARQLVRTPATERLLTLRRT</sequence>
<feature type="region of interest" description="Disordered" evidence="1">
    <location>
        <begin position="193"/>
        <end position="288"/>
    </location>
</feature>
<keyword evidence="3" id="KW-1185">Reference proteome</keyword>
<evidence type="ECO:0000313" key="2">
    <source>
        <dbReference type="EMBL" id="KAK6950647.1"/>
    </source>
</evidence>
<organism evidence="2 3">
    <name type="scientific">Daldinia eschscholtzii</name>
    <dbReference type="NCBI Taxonomy" id="292717"/>
    <lineage>
        <taxon>Eukaryota</taxon>
        <taxon>Fungi</taxon>
        <taxon>Dikarya</taxon>
        <taxon>Ascomycota</taxon>
        <taxon>Pezizomycotina</taxon>
        <taxon>Sordariomycetes</taxon>
        <taxon>Xylariomycetidae</taxon>
        <taxon>Xylariales</taxon>
        <taxon>Hypoxylaceae</taxon>
        <taxon>Daldinia</taxon>
    </lineage>
</organism>
<feature type="compositionally biased region" description="Basic and acidic residues" evidence="1">
    <location>
        <begin position="193"/>
        <end position="216"/>
    </location>
</feature>
<dbReference type="AlphaFoldDB" id="A0AAX6ME25"/>
<protein>
    <submittedName>
        <fullName evidence="2">Uncharacterized protein</fullName>
    </submittedName>
</protein>